<proteinExistence type="predicted"/>
<evidence type="ECO:0000313" key="2">
    <source>
        <dbReference type="Proteomes" id="UP000307507"/>
    </source>
</evidence>
<dbReference type="Gene3D" id="3.10.450.360">
    <property type="match status" value="1"/>
</dbReference>
<name>A0A4S4A388_9FLAO</name>
<dbReference type="OrthoDB" id="1138938at2"/>
<dbReference type="Proteomes" id="UP000307507">
    <property type="component" value="Unassembled WGS sequence"/>
</dbReference>
<sequence>METLSKKDCRKNNTNKVFRVVILLLIISFTTRSFGQEKPENKIVLPIEVKAAFEKRYPDVKASWTREYRGYNNNQLRYEAKFRGSQGNDLAVFDNLGNLKAFESSIALSNLPKKATNYLKKAHLLKKVTEAVKVTDMDIQSDSDIDLNVKSMITYEVGVVKENLFYDLVFTDKGDFIRMVQKD</sequence>
<reference evidence="1 2" key="1">
    <citation type="submission" date="2019-04" db="EMBL/GenBank/DDBJ databases">
        <title>Flavobacterium sp. nov. isolated from construction timber.</title>
        <authorList>
            <person name="Lin S.-Y."/>
            <person name="Chang C.-T."/>
            <person name="Young C.-C."/>
        </authorList>
    </citation>
    <scope>NUCLEOTIDE SEQUENCE [LARGE SCALE GENOMIC DNA]</scope>
    <source>
        <strain evidence="1 2">CC-CTC003</strain>
    </source>
</reference>
<evidence type="ECO:0000313" key="1">
    <source>
        <dbReference type="EMBL" id="THF52738.1"/>
    </source>
</evidence>
<evidence type="ECO:0008006" key="3">
    <source>
        <dbReference type="Google" id="ProtNLM"/>
    </source>
</evidence>
<accession>A0A4S4A388</accession>
<organism evidence="1 2">
    <name type="scientific">Flavobacterium supellecticarium</name>
    <dbReference type="NCBI Taxonomy" id="2565924"/>
    <lineage>
        <taxon>Bacteria</taxon>
        <taxon>Pseudomonadati</taxon>
        <taxon>Bacteroidota</taxon>
        <taxon>Flavobacteriia</taxon>
        <taxon>Flavobacteriales</taxon>
        <taxon>Flavobacteriaceae</taxon>
        <taxon>Flavobacterium</taxon>
    </lineage>
</organism>
<dbReference type="AlphaFoldDB" id="A0A4S4A388"/>
<dbReference type="EMBL" id="SSNZ01000001">
    <property type="protein sequence ID" value="THF52738.1"/>
    <property type="molecule type" value="Genomic_DNA"/>
</dbReference>
<comment type="caution">
    <text evidence="1">The sequence shown here is derived from an EMBL/GenBank/DDBJ whole genome shotgun (WGS) entry which is preliminary data.</text>
</comment>
<dbReference type="SUPFAM" id="SSF160574">
    <property type="entry name" value="BT0923-like"/>
    <property type="match status" value="1"/>
</dbReference>
<gene>
    <name evidence="1" type="ORF">E6C50_00565</name>
</gene>
<keyword evidence="2" id="KW-1185">Reference proteome</keyword>
<protein>
    <recommendedName>
        <fullName evidence="3">Beta-lactamase-inhibitor-like, PepSY-like</fullName>
    </recommendedName>
</protein>
<dbReference type="RefSeq" id="WP_136401263.1">
    <property type="nucleotide sequence ID" value="NZ_SSNZ01000001.1"/>
</dbReference>